<dbReference type="Pfam" id="PF13881">
    <property type="entry name" value="Rad60-SLD_2"/>
    <property type="match status" value="1"/>
</dbReference>
<feature type="domain" description="UBL3-like ubiquitin" evidence="2">
    <location>
        <begin position="159"/>
        <end position="220"/>
    </location>
</feature>
<evidence type="ECO:0000313" key="3">
    <source>
        <dbReference type="EMBL" id="TKA33762.1"/>
    </source>
</evidence>
<feature type="compositionally biased region" description="Low complexity" evidence="1">
    <location>
        <begin position="66"/>
        <end position="81"/>
    </location>
</feature>
<reference evidence="3 4" key="1">
    <citation type="submission" date="2017-03" db="EMBL/GenBank/DDBJ databases">
        <title>Genomes of endolithic fungi from Antarctica.</title>
        <authorList>
            <person name="Coleine C."/>
            <person name="Masonjones S."/>
            <person name="Stajich J.E."/>
        </authorList>
    </citation>
    <scope>NUCLEOTIDE SEQUENCE [LARGE SCALE GENOMIC DNA]</scope>
    <source>
        <strain evidence="3 4">CCFEE 6315</strain>
    </source>
</reference>
<organism evidence="3 4">
    <name type="scientific">Salinomyces thailandicus</name>
    <dbReference type="NCBI Taxonomy" id="706561"/>
    <lineage>
        <taxon>Eukaryota</taxon>
        <taxon>Fungi</taxon>
        <taxon>Dikarya</taxon>
        <taxon>Ascomycota</taxon>
        <taxon>Pezizomycotina</taxon>
        <taxon>Dothideomycetes</taxon>
        <taxon>Dothideomycetidae</taxon>
        <taxon>Mycosphaerellales</taxon>
        <taxon>Teratosphaeriaceae</taxon>
        <taxon>Salinomyces</taxon>
    </lineage>
</organism>
<sequence length="256" mass="27016">MASQEADPSPTTAPGASTAPSGQHTSPSPVELDALPATTQSTSHPHPVDQVDPAQSTAQPAELDGTSAAAPTPSQPTTAASEQPKSAPALTRMQTEALGPATENPINVPSAATGPVLSITLMLTTGQRHPYKIDEKYLKNRNTEPKGSSGQFDPLCLSGYKLKELIWTDWRNEWEPRPAAPTSIRLIILGKMLEDKKALNDYNFNLEQTNVVHMTVKPADFGEDDEGGTGKHGGKGSAMRVRDGGEGGAGCRCVIL</sequence>
<evidence type="ECO:0000259" key="2">
    <source>
        <dbReference type="Pfam" id="PF13881"/>
    </source>
</evidence>
<dbReference type="Proteomes" id="UP000308549">
    <property type="component" value="Unassembled WGS sequence"/>
</dbReference>
<dbReference type="Gene3D" id="3.10.20.90">
    <property type="entry name" value="Phosphatidylinositol 3-kinase Catalytic Subunit, Chain A, domain 1"/>
    <property type="match status" value="1"/>
</dbReference>
<protein>
    <recommendedName>
        <fullName evidence="2">UBL3-like ubiquitin domain-containing protein</fullName>
    </recommendedName>
</protein>
<gene>
    <name evidence="3" type="ORF">B0A50_00598</name>
</gene>
<evidence type="ECO:0000256" key="1">
    <source>
        <dbReference type="SAM" id="MobiDB-lite"/>
    </source>
</evidence>
<dbReference type="InterPro" id="IPR039540">
    <property type="entry name" value="UBL3-like_ubiquitin_dom"/>
</dbReference>
<feature type="compositionally biased region" description="Polar residues" evidence="1">
    <location>
        <begin position="9"/>
        <end position="28"/>
    </location>
</feature>
<dbReference type="AlphaFoldDB" id="A0A4U0UFR6"/>
<dbReference type="InterPro" id="IPR029071">
    <property type="entry name" value="Ubiquitin-like_domsf"/>
</dbReference>
<feature type="region of interest" description="Disordered" evidence="1">
    <location>
        <begin position="1"/>
        <end position="90"/>
    </location>
</feature>
<keyword evidence="4" id="KW-1185">Reference proteome</keyword>
<evidence type="ECO:0000313" key="4">
    <source>
        <dbReference type="Proteomes" id="UP000308549"/>
    </source>
</evidence>
<dbReference type="PANTHER" id="PTHR13169:SF0">
    <property type="entry name" value="UBIQUITIN-LIKE PROTEIN 3"/>
    <property type="match status" value="1"/>
</dbReference>
<comment type="caution">
    <text evidence="3">The sequence shown here is derived from an EMBL/GenBank/DDBJ whole genome shotgun (WGS) entry which is preliminary data.</text>
</comment>
<accession>A0A4U0UFR6</accession>
<dbReference type="SUPFAM" id="SSF54236">
    <property type="entry name" value="Ubiquitin-like"/>
    <property type="match status" value="1"/>
</dbReference>
<dbReference type="OrthoDB" id="1043111at2759"/>
<proteinExistence type="predicted"/>
<dbReference type="EMBL" id="NAJL01000002">
    <property type="protein sequence ID" value="TKA33762.1"/>
    <property type="molecule type" value="Genomic_DNA"/>
</dbReference>
<name>A0A4U0UFR6_9PEZI</name>
<dbReference type="PANTHER" id="PTHR13169">
    <property type="entry name" value="UBIQUITIN-LIKE PROTEIN 3 HCG-1 PROTEIN"/>
    <property type="match status" value="1"/>
</dbReference>
<feature type="region of interest" description="Disordered" evidence="1">
    <location>
        <begin position="221"/>
        <end position="247"/>
    </location>
</feature>
<dbReference type="InterPro" id="IPR040015">
    <property type="entry name" value="UBL3-like"/>
</dbReference>